<evidence type="ECO:0000256" key="8">
    <source>
        <dbReference type="SAM" id="MobiDB-lite"/>
    </source>
</evidence>
<dbReference type="Gene3D" id="3.40.50.720">
    <property type="entry name" value="NAD(P)-binding Rossmann-like Domain"/>
    <property type="match status" value="1"/>
</dbReference>
<dbReference type="PANTHER" id="PTHR48099">
    <property type="entry name" value="C-1-TETRAHYDROFOLATE SYNTHASE, CYTOPLASMIC-RELATED"/>
    <property type="match status" value="1"/>
</dbReference>
<dbReference type="PANTHER" id="PTHR48099:SF5">
    <property type="entry name" value="C-1-TETRAHYDROFOLATE SYNTHASE, CYTOPLASMIC"/>
    <property type="match status" value="1"/>
</dbReference>
<evidence type="ECO:0000259" key="9">
    <source>
        <dbReference type="Pfam" id="PF00763"/>
    </source>
</evidence>
<evidence type="ECO:0000256" key="1">
    <source>
        <dbReference type="ARBA" id="ARBA00004777"/>
    </source>
</evidence>
<evidence type="ECO:0000256" key="4">
    <source>
        <dbReference type="ARBA" id="ARBA00022801"/>
    </source>
</evidence>
<evidence type="ECO:0000259" key="10">
    <source>
        <dbReference type="Pfam" id="PF02882"/>
    </source>
</evidence>
<comment type="subunit">
    <text evidence="2">Homodimer.</text>
</comment>
<evidence type="ECO:0000313" key="11">
    <source>
        <dbReference type="EMBL" id="CAE8585360.1"/>
    </source>
</evidence>
<dbReference type="GO" id="GO:0035999">
    <property type="term" value="P:tetrahydrofolate interconversion"/>
    <property type="evidence" value="ECO:0007669"/>
    <property type="project" value="TreeGrafter"/>
</dbReference>
<dbReference type="OrthoDB" id="5126881at2759"/>
<organism evidence="11 12">
    <name type="scientific">Polarella glacialis</name>
    <name type="common">Dinoflagellate</name>
    <dbReference type="NCBI Taxonomy" id="89957"/>
    <lineage>
        <taxon>Eukaryota</taxon>
        <taxon>Sar</taxon>
        <taxon>Alveolata</taxon>
        <taxon>Dinophyceae</taxon>
        <taxon>Suessiales</taxon>
        <taxon>Suessiaceae</taxon>
        <taxon>Polarella</taxon>
    </lineage>
</organism>
<name>A0A813DID9_POLGL</name>
<dbReference type="Pfam" id="PF00763">
    <property type="entry name" value="THF_DHG_CYH"/>
    <property type="match status" value="1"/>
</dbReference>
<protein>
    <recommendedName>
        <fullName evidence="13">Methenyltetrahydrofolate cyclohydrolase</fullName>
    </recommendedName>
</protein>
<dbReference type="FunFam" id="3.40.50.10860:FF:000005">
    <property type="entry name" value="C-1-tetrahydrofolate synthase, cytoplasmic, putative"/>
    <property type="match status" value="1"/>
</dbReference>
<dbReference type="GO" id="GO:0005829">
    <property type="term" value="C:cytosol"/>
    <property type="evidence" value="ECO:0007669"/>
    <property type="project" value="TreeGrafter"/>
</dbReference>
<keyword evidence="12" id="KW-1185">Reference proteome</keyword>
<evidence type="ECO:0000256" key="6">
    <source>
        <dbReference type="ARBA" id="ARBA00023002"/>
    </source>
</evidence>
<gene>
    <name evidence="11" type="ORF">PGLA1383_LOCUS4268</name>
</gene>
<dbReference type="Proteomes" id="UP000654075">
    <property type="component" value="Unassembled WGS sequence"/>
</dbReference>
<dbReference type="PROSITE" id="PS00767">
    <property type="entry name" value="THF_DHG_CYH_2"/>
    <property type="match status" value="1"/>
</dbReference>
<feature type="region of interest" description="Disordered" evidence="8">
    <location>
        <begin position="438"/>
        <end position="513"/>
    </location>
</feature>
<feature type="region of interest" description="Disordered" evidence="8">
    <location>
        <begin position="618"/>
        <end position="670"/>
    </location>
</feature>
<evidence type="ECO:0000256" key="5">
    <source>
        <dbReference type="ARBA" id="ARBA00022857"/>
    </source>
</evidence>
<dbReference type="PRINTS" id="PR00085">
    <property type="entry name" value="THFDHDRGNASE"/>
</dbReference>
<dbReference type="Pfam" id="PF02882">
    <property type="entry name" value="THF_DHG_CYH_C"/>
    <property type="match status" value="1"/>
</dbReference>
<dbReference type="SUPFAM" id="SSF51735">
    <property type="entry name" value="NAD(P)-binding Rossmann-fold domains"/>
    <property type="match status" value="1"/>
</dbReference>
<comment type="pathway">
    <text evidence="1">One-carbon metabolism; tetrahydrofolate interconversion.</text>
</comment>
<dbReference type="InterPro" id="IPR020867">
    <property type="entry name" value="THF_DH/CycHdrlase_CS"/>
</dbReference>
<evidence type="ECO:0000313" key="12">
    <source>
        <dbReference type="Proteomes" id="UP000654075"/>
    </source>
</evidence>
<dbReference type="GO" id="GO:0004488">
    <property type="term" value="F:methylenetetrahydrofolate dehydrogenase (NADP+) activity"/>
    <property type="evidence" value="ECO:0007669"/>
    <property type="project" value="InterPro"/>
</dbReference>
<feature type="region of interest" description="Disordered" evidence="8">
    <location>
        <begin position="569"/>
        <end position="592"/>
    </location>
</feature>
<evidence type="ECO:0000256" key="7">
    <source>
        <dbReference type="ARBA" id="ARBA00023268"/>
    </source>
</evidence>
<dbReference type="InterPro" id="IPR036291">
    <property type="entry name" value="NAD(P)-bd_dom_sf"/>
</dbReference>
<feature type="region of interest" description="Disordered" evidence="8">
    <location>
        <begin position="1233"/>
        <end position="1252"/>
    </location>
</feature>
<dbReference type="CDD" id="cd01080">
    <property type="entry name" value="NAD_bind_m-THF_DH_Cyclohyd"/>
    <property type="match status" value="1"/>
</dbReference>
<accession>A0A813DID9</accession>
<comment type="caution">
    <text evidence="11">The sequence shown here is derived from an EMBL/GenBank/DDBJ whole genome shotgun (WGS) entry which is preliminary data.</text>
</comment>
<dbReference type="FunFam" id="3.40.50.720:FF:000006">
    <property type="entry name" value="Bifunctional protein FolD"/>
    <property type="match status" value="1"/>
</dbReference>
<dbReference type="InterPro" id="IPR020630">
    <property type="entry name" value="THF_DH/CycHdrlase_cat_dom"/>
</dbReference>
<dbReference type="InterPro" id="IPR046346">
    <property type="entry name" value="Aminoacid_DH-like_N_sf"/>
</dbReference>
<dbReference type="AlphaFoldDB" id="A0A813DID9"/>
<evidence type="ECO:0008006" key="13">
    <source>
        <dbReference type="Google" id="ProtNLM"/>
    </source>
</evidence>
<sequence>MAIGLFRPGDVSYYDLLNKGSWHNVMVGQASDAVCRPTREPHYFDLMSGLDTGTHMGSIVVEGTACEVWTASLPDGTRTTACIAEDGVPRELNSTTNLLIGHITAAFKGITSLRFRNVRVGALGQETFAQTTACASNYPTLPCSDPGSSQVTTLNLYRIRSAKEPDEIFSRNSGDALGDMAFLCVKEAGKMYRGSVITHWRLTANSSWGQYAYCAYIGGENLCEGGTDRLVGRESGFGLGSGPLQGQCSENADCGSWFSLPAAGQCGPGETVGSRGCTWGGARALRSIAASCLFEQRRLADSCGRDQGHAPFAESAAILSAALASSDPEKGGCFHSTKQTEHHGVGFGRRQPRLFIVWGNGEAEELLPADQAKEILQAPQMGSVALPEGVEPCPVVPCGTEHVDAASSSVMQIYDDQQKLQGSLKQYRAWEAEQLAKTRAAAAGPEKGGKGKKADKKKKKGAAQEDQGQGTPCQALSSLSATTFGAAAADEEADGTMREQAGMGGAAAEDDAGADEAVTFKVSESPDGAEGEAAKCRSCGNTGVDFMGQPCSCPYGYKEGDGAGLTEEAMAEQENTAPAGEPGQKKSRPRQKVVESEWSFSYFQSEMGLQFLVDTGELDPERKPKLPRSGGRRPPPTPTQRGPWNPSLVGEEQDERMLEEQRDEEQDYDEAATRWHADGLGGGGIAQQNTGHELSYVREEGDRGTYFSPGTRLPIVPEKVQVPVGPHPNKKGAGWDVYGEARGQKAKLAQAYVAINADYLEVEGATDRRVRTAAVAHKKNAQRAPSVQEVRKTGQHAVGRGTAIGAREILGEAGLASPEEHWKLSSTMQIRFPFPESLQSLDLAPGRSRILQIWSASCSLGSLYRMAFWVRNLDVDVTRRLPSYIAHLLDQIIKLIILSRRTWSEYQAHVVRVPVTARVFDAEERGSQSATDLGLIDGKKLSADVRAEVKAGTDELVKEHGITPGLAVVLVGVRKDSQSYVRSKKKMAEEVGFHSIDVTLAEDATQDALFAEIAKLNDNPAVHAILVQLPLPDHMDEAMALKMIKVCKDVDGFSALNIGNLCLKGGDPPMAVPCTPAGCIEMLQRSGVEVSGKDAVVLGRSNIVGMPVAALLQSMNATVTVCHSRTKDLKEKVQQADILVAALGKAEMVRGDWLKPGCVVIDVGINPIDDPTKKLGHRLVGDVHFGEASLVASLITPVPGGVGPMTIAMLLKNTLSLARLSLDLPRQPLRSNRSFNQVTEADPQSKRITSVK</sequence>
<dbReference type="InterPro" id="IPR000672">
    <property type="entry name" value="THF_DH/CycHdrlase"/>
</dbReference>
<feature type="compositionally biased region" description="Acidic residues" evidence="8">
    <location>
        <begin position="661"/>
        <end position="670"/>
    </location>
</feature>
<dbReference type="InterPro" id="IPR020631">
    <property type="entry name" value="THF_DH/CycHdrlase_NAD-bd_dom"/>
</dbReference>
<feature type="compositionally biased region" description="Basic residues" evidence="8">
    <location>
        <begin position="450"/>
        <end position="461"/>
    </location>
</feature>
<evidence type="ECO:0000256" key="2">
    <source>
        <dbReference type="ARBA" id="ARBA00011738"/>
    </source>
</evidence>
<dbReference type="EMBL" id="CAJNNV010001590">
    <property type="protein sequence ID" value="CAE8585360.1"/>
    <property type="molecule type" value="Genomic_DNA"/>
</dbReference>
<dbReference type="HAMAP" id="MF_01576">
    <property type="entry name" value="THF_DHG_CYH"/>
    <property type="match status" value="1"/>
</dbReference>
<dbReference type="Gene3D" id="3.40.50.10860">
    <property type="entry name" value="Leucine Dehydrogenase, chain A, domain 1"/>
    <property type="match status" value="1"/>
</dbReference>
<keyword evidence="3" id="KW-0554">One-carbon metabolism</keyword>
<dbReference type="SUPFAM" id="SSF53223">
    <property type="entry name" value="Aminoacid dehydrogenase-like, N-terminal domain"/>
    <property type="match status" value="1"/>
</dbReference>
<feature type="compositionally biased region" description="Low complexity" evidence="8">
    <location>
        <begin position="464"/>
        <end position="488"/>
    </location>
</feature>
<keyword evidence="6" id="KW-0560">Oxidoreductase</keyword>
<reference evidence="11" key="1">
    <citation type="submission" date="2021-02" db="EMBL/GenBank/DDBJ databases">
        <authorList>
            <person name="Dougan E. K."/>
            <person name="Rhodes N."/>
            <person name="Thang M."/>
            <person name="Chan C."/>
        </authorList>
    </citation>
    <scope>NUCLEOTIDE SEQUENCE</scope>
</reference>
<dbReference type="GO" id="GO:0004477">
    <property type="term" value="F:methenyltetrahydrofolate cyclohydrolase activity"/>
    <property type="evidence" value="ECO:0007669"/>
    <property type="project" value="TreeGrafter"/>
</dbReference>
<keyword evidence="5" id="KW-0521">NADP</keyword>
<keyword evidence="7" id="KW-0511">Multifunctional enzyme</keyword>
<feature type="domain" description="Tetrahydrofolate dehydrogenase/cyclohydrolase NAD(P)-binding" evidence="10">
    <location>
        <begin position="1073"/>
        <end position="1219"/>
    </location>
</feature>
<evidence type="ECO:0000256" key="3">
    <source>
        <dbReference type="ARBA" id="ARBA00022563"/>
    </source>
</evidence>
<keyword evidence="4" id="KW-0378">Hydrolase</keyword>
<proteinExistence type="inferred from homology"/>
<feature type="domain" description="Tetrahydrofolate dehydrogenase/cyclohydrolase catalytic" evidence="9">
    <location>
        <begin position="936"/>
        <end position="1051"/>
    </location>
</feature>